<dbReference type="SUPFAM" id="SSF89155">
    <property type="entry name" value="TorD-like"/>
    <property type="match status" value="1"/>
</dbReference>
<reference evidence="2 4" key="1">
    <citation type="submission" date="2019-11" db="EMBL/GenBank/DDBJ databases">
        <title>Eggerthellaceae novel genus isolated from the rectal contents of marmort.</title>
        <authorList>
            <person name="Zhang G."/>
        </authorList>
    </citation>
    <scope>NUCLEOTIDE SEQUENCE [LARGE SCALE GENOMIC DNA]</scope>
    <source>
        <strain evidence="4">zg-886</strain>
        <strain evidence="2">Zg-886</strain>
    </source>
</reference>
<dbReference type="PANTHER" id="PTHR34227:SF13">
    <property type="entry name" value="TAT PROOFREADING CHAPERONE DMSD-RELATED"/>
    <property type="match status" value="1"/>
</dbReference>
<dbReference type="RefSeq" id="WP_166338994.1">
    <property type="nucleotide sequence ID" value="NZ_CP072829.1"/>
</dbReference>
<dbReference type="InterPro" id="IPR020945">
    <property type="entry name" value="DMSO/NO3_reduct_chaperone"/>
</dbReference>
<evidence type="ECO:0000256" key="1">
    <source>
        <dbReference type="ARBA" id="ARBA00023186"/>
    </source>
</evidence>
<accession>A0A9E6MR17</accession>
<dbReference type="PIRSF" id="PIRSF004690">
    <property type="entry name" value="DmsD"/>
    <property type="match status" value="1"/>
</dbReference>
<name>A0A9E6MR17_9ACTN</name>
<sequence>MEQTKTLTDEQREALAFVGSALSPLFLQDPRKGNAGELFASMAALDAEEAAEAWPFVAPAEAVGALRLMVDGLADGIDADDLTWEYRRLFIGPGRKAAPPWGSVYTDRDCVVFGLTTLDLRAWMRANGIERTADDKMPEDHIGLLVALMGWLAQEKPELVSELLEKHLLTWSSHYLEQLEAAAEHPFYEGLARLTRLTLEGIQDDLGLKVVYPRYYR</sequence>
<keyword evidence="1" id="KW-0143">Chaperone</keyword>
<dbReference type="Proteomes" id="UP000671910">
    <property type="component" value="Chromosome"/>
</dbReference>
<dbReference type="Pfam" id="PF02613">
    <property type="entry name" value="Nitrate_red_del"/>
    <property type="match status" value="1"/>
</dbReference>
<reference evidence="3" key="2">
    <citation type="submission" date="2021-04" db="EMBL/GenBank/DDBJ databases">
        <title>Novel species in family Eggerthellaceae.</title>
        <authorList>
            <person name="Zhang G."/>
        </authorList>
    </citation>
    <scope>NUCLEOTIDE SEQUENCE</scope>
    <source>
        <strain evidence="3">Zg-886</strain>
    </source>
</reference>
<dbReference type="InterPro" id="IPR026269">
    <property type="entry name" value="DmsD-type"/>
</dbReference>
<evidence type="ECO:0000313" key="2">
    <source>
        <dbReference type="EMBL" id="NHM13883.1"/>
    </source>
</evidence>
<dbReference type="Gene3D" id="1.10.3480.10">
    <property type="entry name" value="TorD-like"/>
    <property type="match status" value="1"/>
</dbReference>
<evidence type="ECO:0000313" key="4">
    <source>
        <dbReference type="Proteomes" id="UP000636394"/>
    </source>
</evidence>
<dbReference type="NCBIfam" id="NF008632">
    <property type="entry name" value="PRK11621.1"/>
    <property type="match status" value="1"/>
</dbReference>
<organism evidence="3 5">
    <name type="scientific">Xiamenia xianingshaonis</name>
    <dbReference type="NCBI Taxonomy" id="2682776"/>
    <lineage>
        <taxon>Bacteria</taxon>
        <taxon>Bacillati</taxon>
        <taxon>Actinomycetota</taxon>
        <taxon>Coriobacteriia</taxon>
        <taxon>Eggerthellales</taxon>
        <taxon>Eggerthellaceae</taxon>
        <taxon>Xiamenia</taxon>
    </lineage>
</organism>
<dbReference type="KEGG" id="ebz:J7S26_00330"/>
<keyword evidence="4" id="KW-1185">Reference proteome</keyword>
<dbReference type="Proteomes" id="UP000636394">
    <property type="component" value="Unassembled WGS sequence"/>
</dbReference>
<dbReference type="InterPro" id="IPR050289">
    <property type="entry name" value="TorD/DmsD_chaperones"/>
</dbReference>
<protein>
    <submittedName>
        <fullName evidence="3">Tat proofreading chaperone DmsD</fullName>
    </submittedName>
</protein>
<dbReference type="InterPro" id="IPR036411">
    <property type="entry name" value="TorD-like_sf"/>
</dbReference>
<dbReference type="PANTHER" id="PTHR34227">
    <property type="entry name" value="CHAPERONE PROTEIN YCDY"/>
    <property type="match status" value="1"/>
</dbReference>
<dbReference type="EMBL" id="WPCR01000004">
    <property type="protein sequence ID" value="NHM13883.1"/>
    <property type="molecule type" value="Genomic_DNA"/>
</dbReference>
<dbReference type="AlphaFoldDB" id="A0A9E6MR17"/>
<gene>
    <name evidence="3" type="primary">dmsD</name>
    <name evidence="2" type="ORF">GMI68_03705</name>
    <name evidence="3" type="ORF">J7S26_00330</name>
</gene>
<evidence type="ECO:0000313" key="5">
    <source>
        <dbReference type="Proteomes" id="UP000671910"/>
    </source>
</evidence>
<dbReference type="EMBL" id="CP072829">
    <property type="protein sequence ID" value="QTU84425.1"/>
    <property type="molecule type" value="Genomic_DNA"/>
</dbReference>
<proteinExistence type="predicted"/>
<evidence type="ECO:0000313" key="3">
    <source>
        <dbReference type="EMBL" id="QTU84425.1"/>
    </source>
</evidence>